<geneLocation type="plasmid" evidence="2">
    <name>ptb101</name>
</geneLocation>
<keyword evidence="1" id="KW-0614">Plasmid</keyword>
<accession>A0A2U8FYW8</accession>
<name>A0A2U8FYW8_9BURK</name>
<dbReference type="AlphaFoldDB" id="A0A2U8FYW8"/>
<dbReference type="KEGG" id="aon:DEH84_17640"/>
<dbReference type="OrthoDB" id="9255704at2"/>
<proteinExistence type="predicted"/>
<keyword evidence="2" id="KW-1185">Reference proteome</keyword>
<dbReference type="RefSeq" id="WP_109038529.1">
    <property type="nucleotide sequence ID" value="NZ_CP029211.1"/>
</dbReference>
<dbReference type="Proteomes" id="UP000244892">
    <property type="component" value="Plasmid pTB101"/>
</dbReference>
<evidence type="ECO:0000313" key="2">
    <source>
        <dbReference type="Proteomes" id="UP000244892"/>
    </source>
</evidence>
<sequence length="196" mass="22584">MPMKHDLSHMYALKSAIEDLLGEAAWRDLKECTSLATWRRYVLKVIDAIELSVKTNIQICDEDWMNQVTNNLAHGRDLARIARNTDDLVAALTATLLEQVFLQLGHAPHRKTSRAVTLKAENWRLDGFRTVQIVQTPAQREALFMSKQRREIGFDAQFDLEAEYRRSRSKIPYSVWCAQRESEQKEVSRNGPENVA</sequence>
<evidence type="ECO:0000313" key="1">
    <source>
        <dbReference type="EMBL" id="AWI55416.1"/>
    </source>
</evidence>
<dbReference type="EMBL" id="CP029211">
    <property type="protein sequence ID" value="AWI55416.1"/>
    <property type="molecule type" value="Genomic_DNA"/>
</dbReference>
<organism evidence="1 2">
    <name type="scientific">Aquabacterium olei</name>
    <dbReference type="NCBI Taxonomy" id="1296669"/>
    <lineage>
        <taxon>Bacteria</taxon>
        <taxon>Pseudomonadati</taxon>
        <taxon>Pseudomonadota</taxon>
        <taxon>Betaproteobacteria</taxon>
        <taxon>Burkholderiales</taxon>
        <taxon>Aquabacterium</taxon>
    </lineage>
</organism>
<gene>
    <name evidence="1" type="ORF">DEH84_17640</name>
</gene>
<reference evidence="1 2" key="1">
    <citation type="submission" date="2018-05" db="EMBL/GenBank/DDBJ databases">
        <title>complete genome sequence of Aquabacterium olei NBRC 110486.</title>
        <authorList>
            <person name="Tang B."/>
            <person name="Chang J."/>
            <person name="Zhang L."/>
            <person name="Yang H."/>
        </authorList>
    </citation>
    <scope>NUCLEOTIDE SEQUENCE [LARGE SCALE GENOMIC DNA]</scope>
    <source>
        <strain evidence="1 2">NBRC 110486</strain>
        <plasmid evidence="2">Plasmid ptb101</plasmid>
    </source>
</reference>
<protein>
    <submittedName>
        <fullName evidence="1">Uncharacterized protein</fullName>
    </submittedName>
</protein>